<sequence>MSQAGNTTRKLSQEAQQAKGKNTRIKSEITSSRASVQKSKAKLAADTKKNIEAKKELGKLTPKLKQTESESKKLNQEANALLLDSYVIEHEIIKLKCLLCQYGHC</sequence>
<feature type="compositionally biased region" description="Polar residues" evidence="1">
    <location>
        <begin position="1"/>
        <end position="20"/>
    </location>
</feature>
<name>A0A432DTC5_9FLAO</name>
<evidence type="ECO:0000313" key="3">
    <source>
        <dbReference type="Proteomes" id="UP000276953"/>
    </source>
</evidence>
<proteinExistence type="predicted"/>
<dbReference type="EMBL" id="RYFC01000003">
    <property type="protein sequence ID" value="RTZ46201.1"/>
    <property type="molecule type" value="Genomic_DNA"/>
</dbReference>
<accession>A0A432DTC5</accession>
<evidence type="ECO:0000256" key="1">
    <source>
        <dbReference type="SAM" id="MobiDB-lite"/>
    </source>
</evidence>
<evidence type="ECO:0000313" key="2">
    <source>
        <dbReference type="EMBL" id="RTZ46201.1"/>
    </source>
</evidence>
<organism evidence="2 3">
    <name type="scientific">Chryseobacterium arthrosphaerae</name>
    <dbReference type="NCBI Taxonomy" id="651561"/>
    <lineage>
        <taxon>Bacteria</taxon>
        <taxon>Pseudomonadati</taxon>
        <taxon>Bacteroidota</taxon>
        <taxon>Flavobacteriia</taxon>
        <taxon>Flavobacteriales</taxon>
        <taxon>Weeksellaceae</taxon>
        <taxon>Chryseobacterium group</taxon>
        <taxon>Chryseobacterium</taxon>
    </lineage>
</organism>
<feature type="region of interest" description="Disordered" evidence="1">
    <location>
        <begin position="1"/>
        <end position="47"/>
    </location>
</feature>
<dbReference type="AlphaFoldDB" id="A0A432DTC5"/>
<reference evidence="2 3" key="1">
    <citation type="submission" date="2018-12" db="EMBL/GenBank/DDBJ databases">
        <title>Draft Genome Sequence of Chryseobacterium arthrosphaerae strain ED882-96 Isolated from the Blood of a Patient with Liver Cirrhosis in Taiwan.</title>
        <authorList>
            <person name="Lin J.-N."/>
            <person name="Lai C.-H."/>
            <person name="Yang C.-H."/>
            <person name="Huang Y.-H."/>
        </authorList>
    </citation>
    <scope>NUCLEOTIDE SEQUENCE [LARGE SCALE GENOMIC DNA]</scope>
    <source>
        <strain evidence="2 3">ED882-96</strain>
    </source>
</reference>
<gene>
    <name evidence="2" type="ORF">EJ377_17350</name>
</gene>
<comment type="caution">
    <text evidence="2">The sequence shown here is derived from an EMBL/GenBank/DDBJ whole genome shotgun (WGS) entry which is preliminary data.</text>
</comment>
<dbReference type="Proteomes" id="UP000276953">
    <property type="component" value="Unassembled WGS sequence"/>
</dbReference>
<protein>
    <submittedName>
        <fullName evidence="2">Uncharacterized protein</fullName>
    </submittedName>
</protein>
<feature type="compositionally biased region" description="Polar residues" evidence="1">
    <location>
        <begin position="28"/>
        <end position="38"/>
    </location>
</feature>